<keyword evidence="1" id="KW-0479">Metal-binding</keyword>
<keyword evidence="6" id="KW-1185">Reference proteome</keyword>
<sequence>MNLLLIMADEHRRDAMGCAGHPVVRTPHLDALAAGGVRYTSAYCTSPLCVPSRASFASGRYVHETGCWDNAAPYKGQPVSWGRLLKENGVDVTTIGKLDFDGTHDHGFDDARFPAYRKEHSGGGAFDRHPPKPAARGKERLADSGTGSFWTERVERETSEAIYFLMNEVPHKSRPWVLWLNYLPPHFPLIAPEPYSRLYPEEKVDMPFDLPAADRHPVVQQMREYYNMTDLDESTVRRARSAYYGLCTLIDDQVGRVMAALEASGQADNTLIVYTSDHGDQLGDHELWWKGSMYETSVGVPLLVSGPAIEPGIVDDTPVSLVDLSATILDMFGIEAPSGWRGTSLLKLMEQPDPERAVFSEYHAHGASTGLFMIRRGPLKLVHYEGFEPELFHLEEDPQELRSLSREPEWQTARTELEHALAAIADTAAVDLAARSDQSLRREQREERKRQ</sequence>
<dbReference type="GO" id="GO:0008484">
    <property type="term" value="F:sulfuric ester hydrolase activity"/>
    <property type="evidence" value="ECO:0007669"/>
    <property type="project" value="TreeGrafter"/>
</dbReference>
<dbReference type="InterPro" id="IPR017850">
    <property type="entry name" value="Alkaline_phosphatase_core_sf"/>
</dbReference>
<dbReference type="SUPFAM" id="SSF53649">
    <property type="entry name" value="Alkaline phosphatase-like"/>
    <property type="match status" value="1"/>
</dbReference>
<feature type="region of interest" description="Disordered" evidence="3">
    <location>
        <begin position="120"/>
        <end position="143"/>
    </location>
</feature>
<dbReference type="AlphaFoldDB" id="A0AA96L9F1"/>
<dbReference type="GO" id="GO:0046872">
    <property type="term" value="F:metal ion binding"/>
    <property type="evidence" value="ECO:0007669"/>
    <property type="project" value="UniProtKB-KW"/>
</dbReference>
<feature type="compositionally biased region" description="Basic and acidic residues" evidence="3">
    <location>
        <begin position="120"/>
        <end position="142"/>
    </location>
</feature>
<name>A0AA96L9F1_9BACL</name>
<dbReference type="RefSeq" id="WP_315603336.1">
    <property type="nucleotide sequence ID" value="NZ_CP130318.1"/>
</dbReference>
<dbReference type="InterPro" id="IPR000917">
    <property type="entry name" value="Sulfatase_N"/>
</dbReference>
<evidence type="ECO:0000313" key="6">
    <source>
        <dbReference type="Proteomes" id="UP001305702"/>
    </source>
</evidence>
<dbReference type="EMBL" id="CP130318">
    <property type="protein sequence ID" value="WNQ09564.1"/>
    <property type="molecule type" value="Genomic_DNA"/>
</dbReference>
<dbReference type="Gene3D" id="3.40.720.10">
    <property type="entry name" value="Alkaline Phosphatase, subunit A"/>
    <property type="match status" value="1"/>
</dbReference>
<evidence type="ECO:0000256" key="1">
    <source>
        <dbReference type="ARBA" id="ARBA00022723"/>
    </source>
</evidence>
<proteinExistence type="predicted"/>
<evidence type="ECO:0000256" key="3">
    <source>
        <dbReference type="SAM" id="MobiDB-lite"/>
    </source>
</evidence>
<dbReference type="KEGG" id="paun:MJA45_18235"/>
<dbReference type="PANTHER" id="PTHR45953">
    <property type="entry name" value="IDURONATE 2-SULFATASE"/>
    <property type="match status" value="1"/>
</dbReference>
<dbReference type="Proteomes" id="UP001305702">
    <property type="component" value="Chromosome"/>
</dbReference>
<dbReference type="PANTHER" id="PTHR45953:SF1">
    <property type="entry name" value="IDURONATE 2-SULFATASE"/>
    <property type="match status" value="1"/>
</dbReference>
<accession>A0AA96L9F1</accession>
<evidence type="ECO:0000259" key="4">
    <source>
        <dbReference type="Pfam" id="PF00884"/>
    </source>
</evidence>
<dbReference type="Pfam" id="PF00884">
    <property type="entry name" value="Sulfatase"/>
    <property type="match status" value="1"/>
</dbReference>
<reference evidence="5 6" key="1">
    <citation type="submission" date="2022-02" db="EMBL/GenBank/DDBJ databases">
        <title>Paenibacillus sp. MBLB1776 Whole Genome Shotgun Sequencing.</title>
        <authorList>
            <person name="Hwang C.Y."/>
            <person name="Cho E.-S."/>
            <person name="Seo M.-J."/>
        </authorList>
    </citation>
    <scope>NUCLEOTIDE SEQUENCE [LARGE SCALE GENOMIC DNA]</scope>
    <source>
        <strain evidence="5 6">MBLB1776</strain>
    </source>
</reference>
<dbReference type="CDD" id="cd16037">
    <property type="entry name" value="sulfatase_like"/>
    <property type="match status" value="1"/>
</dbReference>
<dbReference type="GO" id="GO:0005737">
    <property type="term" value="C:cytoplasm"/>
    <property type="evidence" value="ECO:0007669"/>
    <property type="project" value="TreeGrafter"/>
</dbReference>
<evidence type="ECO:0000313" key="5">
    <source>
        <dbReference type="EMBL" id="WNQ09564.1"/>
    </source>
</evidence>
<keyword evidence="2" id="KW-0378">Hydrolase</keyword>
<organism evidence="5 6">
    <name type="scientific">Paenibacillus aurantius</name>
    <dbReference type="NCBI Taxonomy" id="2918900"/>
    <lineage>
        <taxon>Bacteria</taxon>
        <taxon>Bacillati</taxon>
        <taxon>Bacillota</taxon>
        <taxon>Bacilli</taxon>
        <taxon>Bacillales</taxon>
        <taxon>Paenibacillaceae</taxon>
        <taxon>Paenibacillus</taxon>
    </lineage>
</organism>
<gene>
    <name evidence="5" type="ORF">MJA45_18235</name>
</gene>
<protein>
    <submittedName>
        <fullName evidence="5">Sulfatase-like hydrolase/transferase</fullName>
    </submittedName>
</protein>
<evidence type="ECO:0000256" key="2">
    <source>
        <dbReference type="ARBA" id="ARBA00022801"/>
    </source>
</evidence>
<feature type="domain" description="Sulfatase N-terminal" evidence="4">
    <location>
        <begin position="2"/>
        <end position="334"/>
    </location>
</feature>